<evidence type="ECO:0000256" key="1">
    <source>
        <dbReference type="SAM" id="SignalP"/>
    </source>
</evidence>
<reference evidence="2 3" key="1">
    <citation type="submission" date="2008-07" db="EMBL/GenBank/DDBJ databases">
        <authorList>
            <person name="El-Sayed N."/>
            <person name="Caler E."/>
            <person name="Inman J."/>
            <person name="Amedeo P."/>
            <person name="Hass B."/>
            <person name="Wortman J."/>
        </authorList>
    </citation>
    <scope>NUCLEOTIDE SEQUENCE [LARGE SCALE GENOMIC DNA]</scope>
    <source>
        <strain evidence="3">ATCC 50983 / TXsc</strain>
    </source>
</reference>
<keyword evidence="1" id="KW-0732">Signal</keyword>
<accession>C5KKG6</accession>
<evidence type="ECO:0000313" key="2">
    <source>
        <dbReference type="EMBL" id="EER15078.1"/>
    </source>
</evidence>
<dbReference type="Proteomes" id="UP000007800">
    <property type="component" value="Unassembled WGS sequence"/>
</dbReference>
<sequence>MLARSTILLLTLGLAMSDTCQDICDSNPACAQSKFGSYCKSNGVCFGLYHQGCGYCFQPAEQETCDDSTLEPVACQGCQAACDTLPQCKNSDRGSYCKSWQTPPVCFGIIQKSDGSLCYHPTDKDCEGAPYPC</sequence>
<dbReference type="GeneID" id="9061961"/>
<keyword evidence="3" id="KW-1185">Reference proteome</keyword>
<dbReference type="InParanoid" id="C5KKG6"/>
<dbReference type="OMA" id="DCEGAPY"/>
<organism evidence="3">
    <name type="scientific">Perkinsus marinus (strain ATCC 50983 / TXsc)</name>
    <dbReference type="NCBI Taxonomy" id="423536"/>
    <lineage>
        <taxon>Eukaryota</taxon>
        <taxon>Sar</taxon>
        <taxon>Alveolata</taxon>
        <taxon>Perkinsozoa</taxon>
        <taxon>Perkinsea</taxon>
        <taxon>Perkinsida</taxon>
        <taxon>Perkinsidae</taxon>
        <taxon>Perkinsus</taxon>
    </lineage>
</organism>
<feature type="signal peptide" evidence="1">
    <location>
        <begin position="1"/>
        <end position="17"/>
    </location>
</feature>
<evidence type="ECO:0000313" key="3">
    <source>
        <dbReference type="Proteomes" id="UP000007800"/>
    </source>
</evidence>
<proteinExistence type="predicted"/>
<dbReference type="OrthoDB" id="405895at2759"/>
<dbReference type="RefSeq" id="XP_002783282.1">
    <property type="nucleotide sequence ID" value="XM_002783236.1"/>
</dbReference>
<dbReference type="AlphaFoldDB" id="C5KKG6"/>
<gene>
    <name evidence="2" type="ORF">Pmar_PMAR023403</name>
</gene>
<protein>
    <submittedName>
        <fullName evidence="2">Uncharacterized protein</fullName>
    </submittedName>
</protein>
<name>C5KKG6_PERM5</name>
<feature type="chain" id="PRO_5002954421" evidence="1">
    <location>
        <begin position="18"/>
        <end position="133"/>
    </location>
</feature>
<dbReference type="EMBL" id="GG673688">
    <property type="protein sequence ID" value="EER15078.1"/>
    <property type="molecule type" value="Genomic_DNA"/>
</dbReference>